<comment type="similarity">
    <text evidence="4">Belongs to the CEP43 family.</text>
</comment>
<keyword evidence="6" id="KW-0970">Cilium biogenesis/degradation</keyword>
<feature type="domain" description="FGFR1 oncogene partner (FOP) N-terminal dimerisation" evidence="14">
    <location>
        <begin position="54"/>
        <end position="118"/>
    </location>
</feature>
<keyword evidence="5" id="KW-0963">Cytoplasm</keyword>
<dbReference type="InterPro" id="IPR006594">
    <property type="entry name" value="LisH"/>
</dbReference>
<dbReference type="FunFam" id="1.20.960.40:FF:000002">
    <property type="entry name" value="LisH domain-containing protein FOPNL"/>
    <property type="match status" value="1"/>
</dbReference>
<proteinExistence type="inferred from homology"/>
<dbReference type="AlphaFoldDB" id="A0A6P5A8K6"/>
<evidence type="ECO:0000259" key="14">
    <source>
        <dbReference type="Pfam" id="PF09398"/>
    </source>
</evidence>
<comment type="function">
    <text evidence="9">Involved in the biogenesis of cilia. Required for the recruitment of PLK1 to centrosomes and S phase progression.</text>
</comment>
<reference evidence="16" key="1">
    <citation type="submission" date="2025-08" db="UniProtKB">
        <authorList>
            <consortium name="RefSeq"/>
        </authorList>
    </citation>
    <scope>IDENTIFICATION</scope>
    <source>
        <tissue evidence="16">Gonad</tissue>
    </source>
</reference>
<evidence type="ECO:0000256" key="2">
    <source>
        <dbReference type="ARBA" id="ARBA00004463"/>
    </source>
</evidence>
<keyword evidence="15" id="KW-1185">Reference proteome</keyword>
<evidence type="ECO:0000256" key="5">
    <source>
        <dbReference type="ARBA" id="ARBA00022490"/>
    </source>
</evidence>
<evidence type="ECO:0000313" key="15">
    <source>
        <dbReference type="Proteomes" id="UP000515135"/>
    </source>
</evidence>
<dbReference type="KEGG" id="bbel:109483827"/>
<gene>
    <name evidence="16" type="primary">LOC109483827</name>
</gene>
<evidence type="ECO:0000256" key="9">
    <source>
        <dbReference type="ARBA" id="ARBA00055043"/>
    </source>
</evidence>
<dbReference type="OrthoDB" id="5970631at2759"/>
<keyword evidence="8" id="KW-0966">Cell projection</keyword>
<evidence type="ECO:0000256" key="11">
    <source>
        <dbReference type="ARBA" id="ARBA00076755"/>
    </source>
</evidence>
<dbReference type="GO" id="GO:0034451">
    <property type="term" value="C:centriolar satellite"/>
    <property type="evidence" value="ECO:0007669"/>
    <property type="project" value="UniProtKB-SubCell"/>
</dbReference>
<dbReference type="GO" id="GO:0036064">
    <property type="term" value="C:ciliary basal body"/>
    <property type="evidence" value="ECO:0007669"/>
    <property type="project" value="TreeGrafter"/>
</dbReference>
<evidence type="ECO:0000256" key="13">
    <source>
        <dbReference type="SAM" id="MobiDB-lite"/>
    </source>
</evidence>
<dbReference type="GO" id="GO:0060271">
    <property type="term" value="P:cilium assembly"/>
    <property type="evidence" value="ECO:0007669"/>
    <property type="project" value="TreeGrafter"/>
</dbReference>
<dbReference type="PANTHER" id="PTHR15431">
    <property type="entry name" value="FGFR1 ONCOGENE PARTNER/LISH DOMAIN-CONTAINING PROTEIN"/>
    <property type="match status" value="1"/>
</dbReference>
<comment type="subcellular location">
    <subcellularLocation>
        <location evidence="1">Cytoplasm</location>
        <location evidence="1">Cytoskeleton</location>
        <location evidence="1">Cilium basal body</location>
    </subcellularLocation>
    <subcellularLocation>
        <location evidence="3">Cytoplasm</location>
        <location evidence="3">Cytoskeleton</location>
        <location evidence="3">Microtubule organizing center</location>
        <location evidence="3">Centrosome</location>
        <location evidence="3">Centriolar satellite</location>
    </subcellularLocation>
    <subcellularLocation>
        <location evidence="2">Cytoplasmic granule</location>
    </subcellularLocation>
</comment>
<evidence type="ECO:0000256" key="8">
    <source>
        <dbReference type="ARBA" id="ARBA00023273"/>
    </source>
</evidence>
<sequence>MAATSRATVDELKNVLKESLEARGVMGQLQARVRAEIFKSMQDPLEEKPRLNHENMLINELIREYLEFNKYNYTQSVLLAETGQPRTPLSRDFLAAELNIREDPDTASVPLLYGILNHFTSRRQETVPTGRSADIPSSSALYRPHSSPTLSSHRWSPVRTEQTYGRERGSHMEYVREGMEGQPLVYEGGRR</sequence>
<evidence type="ECO:0000256" key="3">
    <source>
        <dbReference type="ARBA" id="ARBA00004607"/>
    </source>
</evidence>
<dbReference type="Pfam" id="PF09398">
    <property type="entry name" value="FOP_dimer"/>
    <property type="match status" value="1"/>
</dbReference>
<evidence type="ECO:0000256" key="1">
    <source>
        <dbReference type="ARBA" id="ARBA00004120"/>
    </source>
</evidence>
<evidence type="ECO:0000256" key="10">
    <source>
        <dbReference type="ARBA" id="ARBA00070736"/>
    </source>
</evidence>
<dbReference type="Proteomes" id="UP000515135">
    <property type="component" value="Unplaced"/>
</dbReference>
<accession>A0A6P5A8K6</accession>
<dbReference type="RefSeq" id="XP_019642539.1">
    <property type="nucleotide sequence ID" value="XM_019786980.1"/>
</dbReference>
<evidence type="ECO:0000313" key="16">
    <source>
        <dbReference type="RefSeq" id="XP_019642539.1"/>
    </source>
</evidence>
<keyword evidence="7" id="KW-0206">Cytoskeleton</keyword>
<dbReference type="PROSITE" id="PS50896">
    <property type="entry name" value="LISH"/>
    <property type="match status" value="1"/>
</dbReference>
<feature type="compositionally biased region" description="Polar residues" evidence="13">
    <location>
        <begin position="135"/>
        <end position="163"/>
    </location>
</feature>
<evidence type="ECO:0000256" key="4">
    <source>
        <dbReference type="ARBA" id="ARBA00005385"/>
    </source>
</evidence>
<evidence type="ECO:0000256" key="7">
    <source>
        <dbReference type="ARBA" id="ARBA00023212"/>
    </source>
</evidence>
<feature type="region of interest" description="Disordered" evidence="13">
    <location>
        <begin position="124"/>
        <end position="164"/>
    </location>
</feature>
<evidence type="ECO:0000256" key="12">
    <source>
        <dbReference type="ARBA" id="ARBA00081996"/>
    </source>
</evidence>
<dbReference type="GO" id="GO:0031514">
    <property type="term" value="C:motile cilium"/>
    <property type="evidence" value="ECO:0007669"/>
    <property type="project" value="TreeGrafter"/>
</dbReference>
<organism evidence="15 16">
    <name type="scientific">Branchiostoma belcheri</name>
    <name type="common">Amphioxus</name>
    <dbReference type="NCBI Taxonomy" id="7741"/>
    <lineage>
        <taxon>Eukaryota</taxon>
        <taxon>Metazoa</taxon>
        <taxon>Chordata</taxon>
        <taxon>Cephalochordata</taxon>
        <taxon>Leptocardii</taxon>
        <taxon>Amphioxiformes</taxon>
        <taxon>Branchiostomatidae</taxon>
        <taxon>Branchiostoma</taxon>
    </lineage>
</organism>
<dbReference type="GeneID" id="109483827"/>
<dbReference type="Gene3D" id="1.20.960.40">
    <property type="match status" value="1"/>
</dbReference>
<dbReference type="InterPro" id="IPR018993">
    <property type="entry name" value="FOP_dimerisation-dom_N"/>
</dbReference>
<name>A0A6P5A8K6_BRABE</name>
<evidence type="ECO:0000256" key="6">
    <source>
        <dbReference type="ARBA" id="ARBA00022794"/>
    </source>
</evidence>
<protein>
    <recommendedName>
        <fullName evidence="10">Centrosomal protein 20</fullName>
    </recommendedName>
    <alternativeName>
        <fullName evidence="11">FGFR1OP N-terminal-like protein</fullName>
    </alternativeName>
    <alternativeName>
        <fullName evidence="12">LisH domain-containing protein FOPNL</fullName>
    </alternativeName>
</protein>
<dbReference type="GO" id="GO:0034453">
    <property type="term" value="P:microtubule anchoring"/>
    <property type="evidence" value="ECO:0007669"/>
    <property type="project" value="InterPro"/>
</dbReference>
<dbReference type="PANTHER" id="PTHR15431:SF19">
    <property type="entry name" value="CENTROSOMAL PROTEIN 20-RELATED"/>
    <property type="match status" value="1"/>
</dbReference>